<feature type="domain" description="WRKY" evidence="7">
    <location>
        <begin position="262"/>
        <end position="287"/>
    </location>
</feature>
<comment type="subcellular location">
    <subcellularLocation>
        <location evidence="1">Nucleus</location>
    </subcellularLocation>
</comment>
<organism evidence="8 9">
    <name type="scientific">Taxus chinensis</name>
    <name type="common">Chinese yew</name>
    <name type="synonym">Taxus wallichiana var. chinensis</name>
    <dbReference type="NCBI Taxonomy" id="29808"/>
    <lineage>
        <taxon>Eukaryota</taxon>
        <taxon>Viridiplantae</taxon>
        <taxon>Streptophyta</taxon>
        <taxon>Embryophyta</taxon>
        <taxon>Tracheophyta</taxon>
        <taxon>Spermatophyta</taxon>
        <taxon>Pinopsida</taxon>
        <taxon>Pinidae</taxon>
        <taxon>Conifers II</taxon>
        <taxon>Cupressales</taxon>
        <taxon>Taxaceae</taxon>
        <taxon>Taxus</taxon>
    </lineage>
</organism>
<evidence type="ECO:0000313" key="8">
    <source>
        <dbReference type="EMBL" id="KAH9331765.1"/>
    </source>
</evidence>
<feature type="compositionally biased region" description="Polar residues" evidence="6">
    <location>
        <begin position="218"/>
        <end position="235"/>
    </location>
</feature>
<reference evidence="8 9" key="1">
    <citation type="journal article" date="2021" name="Nat. Plants">
        <title>The Taxus genome provides insights into paclitaxel biosynthesis.</title>
        <authorList>
            <person name="Xiong X."/>
            <person name="Gou J."/>
            <person name="Liao Q."/>
            <person name="Li Y."/>
            <person name="Zhou Q."/>
            <person name="Bi G."/>
            <person name="Li C."/>
            <person name="Du R."/>
            <person name="Wang X."/>
            <person name="Sun T."/>
            <person name="Guo L."/>
            <person name="Liang H."/>
            <person name="Lu P."/>
            <person name="Wu Y."/>
            <person name="Zhang Z."/>
            <person name="Ro D.K."/>
            <person name="Shang Y."/>
            <person name="Huang S."/>
            <person name="Yan J."/>
        </authorList>
    </citation>
    <scope>NUCLEOTIDE SEQUENCE [LARGE SCALE GENOMIC DNA]</scope>
    <source>
        <strain evidence="8">Ta-2019</strain>
    </source>
</reference>
<protein>
    <recommendedName>
        <fullName evidence="7">WRKY domain-containing protein</fullName>
    </recommendedName>
</protein>
<dbReference type="GO" id="GO:0043565">
    <property type="term" value="F:sequence-specific DNA binding"/>
    <property type="evidence" value="ECO:0007669"/>
    <property type="project" value="InterPro"/>
</dbReference>
<dbReference type="Pfam" id="PF03106">
    <property type="entry name" value="WRKY"/>
    <property type="match status" value="1"/>
</dbReference>
<evidence type="ECO:0000256" key="4">
    <source>
        <dbReference type="ARBA" id="ARBA00023163"/>
    </source>
</evidence>
<keyword evidence="2" id="KW-0805">Transcription regulation</keyword>
<feature type="compositionally biased region" description="Polar residues" evidence="6">
    <location>
        <begin position="150"/>
        <end position="170"/>
    </location>
</feature>
<evidence type="ECO:0000256" key="2">
    <source>
        <dbReference type="ARBA" id="ARBA00023015"/>
    </source>
</evidence>
<sequence>MNRKSCEDNNMNTVWKYAGDISGPLMQMPKQEKMSSSAWSSEQAVASSNNNTVLMNMNAPVTASSCGVFDPFASQLGLNMEASHEYYSRVMMDMEDVTRFDSPYNMSYTQCLQEGMQMGEADYSATLSRSLGLNPYSSTQPEFIHDLQPDQANNNNDSCNSGPQGSTISDLNREGQPGGRSGDTSTVPSTPNSSLSTSSSEGHDEQQQPSKAIAAAGESQTDLTAADKQQPSLTDPSKKQNRPRKKGQKRSREPRFAFMTKSDVDNLEDGYRWRKYGQKAVKNSPFP</sequence>
<feature type="region of interest" description="Disordered" evidence="6">
    <location>
        <begin position="134"/>
        <end position="257"/>
    </location>
</feature>
<dbReference type="SUPFAM" id="SSF118290">
    <property type="entry name" value="WRKY DNA-binding domain"/>
    <property type="match status" value="1"/>
</dbReference>
<dbReference type="GO" id="GO:0003700">
    <property type="term" value="F:DNA-binding transcription factor activity"/>
    <property type="evidence" value="ECO:0007669"/>
    <property type="project" value="InterPro"/>
</dbReference>
<dbReference type="Gene3D" id="2.20.25.80">
    <property type="entry name" value="WRKY domain"/>
    <property type="match status" value="1"/>
</dbReference>
<evidence type="ECO:0000259" key="7">
    <source>
        <dbReference type="PROSITE" id="PS50811"/>
    </source>
</evidence>
<dbReference type="Proteomes" id="UP000824469">
    <property type="component" value="Unassembled WGS sequence"/>
</dbReference>
<gene>
    <name evidence="8" type="ORF">KI387_003873</name>
</gene>
<keyword evidence="9" id="KW-1185">Reference proteome</keyword>
<dbReference type="InterPro" id="IPR044810">
    <property type="entry name" value="WRKY_plant"/>
</dbReference>
<proteinExistence type="predicted"/>
<name>A0AA38H1F2_TAXCH</name>
<keyword evidence="5" id="KW-0539">Nucleus</keyword>
<comment type="caution">
    <text evidence="8">The sequence shown here is derived from an EMBL/GenBank/DDBJ whole genome shotgun (WGS) entry which is preliminary data.</text>
</comment>
<feature type="compositionally biased region" description="Low complexity" evidence="6">
    <location>
        <begin position="184"/>
        <end position="200"/>
    </location>
</feature>
<dbReference type="GO" id="GO:0005634">
    <property type="term" value="C:nucleus"/>
    <property type="evidence" value="ECO:0007669"/>
    <property type="project" value="UniProtKB-SubCell"/>
</dbReference>
<evidence type="ECO:0000256" key="1">
    <source>
        <dbReference type="ARBA" id="ARBA00004123"/>
    </source>
</evidence>
<accession>A0AA38H1F2</accession>
<evidence type="ECO:0000256" key="3">
    <source>
        <dbReference type="ARBA" id="ARBA00023125"/>
    </source>
</evidence>
<dbReference type="AlphaFoldDB" id="A0AA38H1F2"/>
<evidence type="ECO:0000313" key="9">
    <source>
        <dbReference type="Proteomes" id="UP000824469"/>
    </source>
</evidence>
<dbReference type="InterPro" id="IPR003657">
    <property type="entry name" value="WRKY_dom"/>
</dbReference>
<evidence type="ECO:0000256" key="6">
    <source>
        <dbReference type="SAM" id="MobiDB-lite"/>
    </source>
</evidence>
<feature type="compositionally biased region" description="Basic residues" evidence="6">
    <location>
        <begin position="239"/>
        <end position="249"/>
    </location>
</feature>
<feature type="non-terminal residue" evidence="8">
    <location>
        <position position="287"/>
    </location>
</feature>
<keyword evidence="4" id="KW-0804">Transcription</keyword>
<dbReference type="PANTHER" id="PTHR31221">
    <property type="entry name" value="WRKY TRANSCRIPTION FACTOR PROTEIN 1-RELATED"/>
    <property type="match status" value="1"/>
</dbReference>
<dbReference type="PANTHER" id="PTHR31221:SF334">
    <property type="entry name" value="WRKY TRANSCRIPTION FACTOR 57-RELATED"/>
    <property type="match status" value="1"/>
</dbReference>
<evidence type="ECO:0000256" key="5">
    <source>
        <dbReference type="ARBA" id="ARBA00023242"/>
    </source>
</evidence>
<dbReference type="InterPro" id="IPR036576">
    <property type="entry name" value="WRKY_dom_sf"/>
</dbReference>
<dbReference type="EMBL" id="JAHRHJ020000001">
    <property type="protein sequence ID" value="KAH9331765.1"/>
    <property type="molecule type" value="Genomic_DNA"/>
</dbReference>
<dbReference type="PROSITE" id="PS50811">
    <property type="entry name" value="WRKY"/>
    <property type="match status" value="1"/>
</dbReference>
<keyword evidence="3" id="KW-0238">DNA-binding</keyword>